<dbReference type="SUPFAM" id="SSF54236">
    <property type="entry name" value="Ubiquitin-like"/>
    <property type="match status" value="1"/>
</dbReference>
<organism evidence="4 5">
    <name type="scientific">Trapa incisa</name>
    <dbReference type="NCBI Taxonomy" id="236973"/>
    <lineage>
        <taxon>Eukaryota</taxon>
        <taxon>Viridiplantae</taxon>
        <taxon>Streptophyta</taxon>
        <taxon>Embryophyta</taxon>
        <taxon>Tracheophyta</taxon>
        <taxon>Spermatophyta</taxon>
        <taxon>Magnoliopsida</taxon>
        <taxon>eudicotyledons</taxon>
        <taxon>Gunneridae</taxon>
        <taxon>Pentapetalae</taxon>
        <taxon>rosids</taxon>
        <taxon>malvids</taxon>
        <taxon>Myrtales</taxon>
        <taxon>Lythraceae</taxon>
        <taxon>Trapa</taxon>
    </lineage>
</organism>
<dbReference type="SMART" id="SM00594">
    <property type="entry name" value="UAS"/>
    <property type="match status" value="1"/>
</dbReference>
<dbReference type="GO" id="GO:0043130">
    <property type="term" value="F:ubiquitin binding"/>
    <property type="evidence" value="ECO:0007669"/>
    <property type="project" value="TreeGrafter"/>
</dbReference>
<dbReference type="Gene3D" id="3.10.20.90">
    <property type="entry name" value="Phosphatidylinositol 3-kinase Catalytic Subunit, Chain A, domain 1"/>
    <property type="match status" value="1"/>
</dbReference>
<gene>
    <name evidence="4" type="ORF">SAY87_023186</name>
</gene>
<sequence>METVLPPNNQQDMISSFLEIAIGNSAEIARRFLQVTNWKLDEALQLFYDGNELGGAAPEVQADIPDEYIADGWGEGGLHDNTGQNVDADEVRAPLPVIREVLYDDAISYQYVIFCIYGQQPPFLYLIFDLTWYSHSPVRRPAVWESEIVVTSTAENPQDSLVSLYRPPLHLMFQGSFEQAKVVASTQDKWLLVNLQSTREFSSHMLNRDTWSNETVSQIIGTSFIFWQAYDDTNDGMKVCTFYKLDSVPTVLLIDPITGQKMQSWIGMVDPERLFEGLLPFMDSSLKDHHVTLSRTRPRAMPVTPLAKNKYMVTEVDEDNQNSLAASMEDVNDPIAETCEEDGTSRDGEETCSSSKPEFPPLPEEPKADRSLLCRVAIRLPDGRRAQRSFLRTDPVQLLWSFCYAQLSEEKQSRPFHLTQAIPGHSKTLDYDSKLTFDESNLANSMISVTWE</sequence>
<dbReference type="GO" id="GO:0043161">
    <property type="term" value="P:proteasome-mediated ubiquitin-dependent protein catabolic process"/>
    <property type="evidence" value="ECO:0007669"/>
    <property type="project" value="TreeGrafter"/>
</dbReference>
<dbReference type="SUPFAM" id="SSF52833">
    <property type="entry name" value="Thioredoxin-like"/>
    <property type="match status" value="1"/>
</dbReference>
<dbReference type="EMBL" id="JAXIOK010000011">
    <property type="protein sequence ID" value="KAK4760055.1"/>
    <property type="molecule type" value="Genomic_DNA"/>
</dbReference>
<keyword evidence="5" id="KW-1185">Reference proteome</keyword>
<protein>
    <recommendedName>
        <fullName evidence="3">UBX domain-containing protein</fullName>
    </recommendedName>
</protein>
<dbReference type="Proteomes" id="UP001345219">
    <property type="component" value="Chromosome 17"/>
</dbReference>
<dbReference type="PANTHER" id="PTHR23322:SF6">
    <property type="entry name" value="UBX DOMAIN-CONTAINING PROTEIN 7"/>
    <property type="match status" value="1"/>
</dbReference>
<dbReference type="CDD" id="cd01767">
    <property type="entry name" value="UBX"/>
    <property type="match status" value="1"/>
</dbReference>
<dbReference type="InterPro" id="IPR001012">
    <property type="entry name" value="UBX_dom"/>
</dbReference>
<feature type="domain" description="UBX" evidence="3">
    <location>
        <begin position="369"/>
        <end position="450"/>
    </location>
</feature>
<dbReference type="InterPro" id="IPR029071">
    <property type="entry name" value="Ubiquitin-like_domsf"/>
</dbReference>
<accession>A0AAN7QAH8</accession>
<dbReference type="Pfam" id="PF14555">
    <property type="entry name" value="UBA_4"/>
    <property type="match status" value="1"/>
</dbReference>
<comment type="caution">
    <text evidence="4">The sequence shown here is derived from an EMBL/GenBank/DDBJ whole genome shotgun (WGS) entry which is preliminary data.</text>
</comment>
<dbReference type="Gene3D" id="3.40.30.10">
    <property type="entry name" value="Glutaredoxin"/>
    <property type="match status" value="1"/>
</dbReference>
<evidence type="ECO:0000313" key="4">
    <source>
        <dbReference type="EMBL" id="KAK4760055.1"/>
    </source>
</evidence>
<dbReference type="AlphaFoldDB" id="A0AAN7QAH8"/>
<dbReference type="InterPro" id="IPR036249">
    <property type="entry name" value="Thioredoxin-like_sf"/>
</dbReference>
<dbReference type="GO" id="GO:0005634">
    <property type="term" value="C:nucleus"/>
    <property type="evidence" value="ECO:0007669"/>
    <property type="project" value="TreeGrafter"/>
</dbReference>
<dbReference type="InterPro" id="IPR050730">
    <property type="entry name" value="UBX_domain-protein"/>
</dbReference>
<dbReference type="InterPro" id="IPR006577">
    <property type="entry name" value="UAS"/>
</dbReference>
<proteinExistence type="predicted"/>
<reference evidence="4 5" key="1">
    <citation type="journal article" date="2023" name="Hortic Res">
        <title>Pangenome of water caltrop reveals structural variations and asymmetric subgenome divergence after allopolyploidization.</title>
        <authorList>
            <person name="Zhang X."/>
            <person name="Chen Y."/>
            <person name="Wang L."/>
            <person name="Yuan Y."/>
            <person name="Fang M."/>
            <person name="Shi L."/>
            <person name="Lu R."/>
            <person name="Comes H.P."/>
            <person name="Ma Y."/>
            <person name="Chen Y."/>
            <person name="Huang G."/>
            <person name="Zhou Y."/>
            <person name="Zheng Z."/>
            <person name="Qiu Y."/>
        </authorList>
    </citation>
    <scope>NUCLEOTIDE SEQUENCE [LARGE SCALE GENOMIC DNA]</scope>
    <source>
        <tissue evidence="4">Roots</tissue>
    </source>
</reference>
<dbReference type="PROSITE" id="PS50033">
    <property type="entry name" value="UBX"/>
    <property type="match status" value="1"/>
</dbReference>
<dbReference type="SUPFAM" id="SSF46934">
    <property type="entry name" value="UBA-like"/>
    <property type="match status" value="1"/>
</dbReference>
<feature type="region of interest" description="Disordered" evidence="2">
    <location>
        <begin position="338"/>
        <end position="366"/>
    </location>
</feature>
<dbReference type="Pfam" id="PF00789">
    <property type="entry name" value="UBX"/>
    <property type="match status" value="1"/>
</dbReference>
<dbReference type="Pfam" id="PF13899">
    <property type="entry name" value="Thioredoxin_7"/>
    <property type="match status" value="1"/>
</dbReference>
<evidence type="ECO:0000256" key="2">
    <source>
        <dbReference type="SAM" id="MobiDB-lite"/>
    </source>
</evidence>
<dbReference type="CDD" id="cd02958">
    <property type="entry name" value="UAS"/>
    <property type="match status" value="1"/>
</dbReference>
<dbReference type="InterPro" id="IPR009060">
    <property type="entry name" value="UBA-like_sf"/>
</dbReference>
<evidence type="ECO:0000313" key="5">
    <source>
        <dbReference type="Proteomes" id="UP001345219"/>
    </source>
</evidence>
<evidence type="ECO:0000256" key="1">
    <source>
        <dbReference type="ARBA" id="ARBA00022786"/>
    </source>
</evidence>
<dbReference type="PANTHER" id="PTHR23322">
    <property type="entry name" value="FAS-ASSOCIATED PROTEIN"/>
    <property type="match status" value="1"/>
</dbReference>
<evidence type="ECO:0000259" key="3">
    <source>
        <dbReference type="PROSITE" id="PS50033"/>
    </source>
</evidence>
<keyword evidence="1" id="KW-0833">Ubl conjugation pathway</keyword>
<dbReference type="Gene3D" id="1.10.8.10">
    <property type="entry name" value="DNA helicase RuvA subunit, C-terminal domain"/>
    <property type="match status" value="1"/>
</dbReference>
<name>A0AAN7QAH8_9MYRT</name>